<evidence type="ECO:0000256" key="1">
    <source>
        <dbReference type="ARBA" id="ARBA00006611"/>
    </source>
</evidence>
<organism evidence="5 6">
    <name type="scientific">Chryseolinea soli</name>
    <dbReference type="NCBI Taxonomy" id="2321403"/>
    <lineage>
        <taxon>Bacteria</taxon>
        <taxon>Pseudomonadati</taxon>
        <taxon>Bacteroidota</taxon>
        <taxon>Cytophagia</taxon>
        <taxon>Cytophagales</taxon>
        <taxon>Fulvivirgaceae</taxon>
        <taxon>Chryseolinea</taxon>
    </lineage>
</organism>
<keyword evidence="3" id="KW-0067">ATP-binding</keyword>
<dbReference type="KEGG" id="chk:D4L85_00785"/>
<dbReference type="PANTHER" id="PTHR30258:SF1">
    <property type="entry name" value="PROTEIN TRANSPORT PROTEIN HOFB HOMOLOG"/>
    <property type="match status" value="1"/>
</dbReference>
<dbReference type="InterPro" id="IPR001482">
    <property type="entry name" value="T2SS/T4SS_dom"/>
</dbReference>
<accession>A0A385SFN3</accession>
<gene>
    <name evidence="5" type="ORF">D4L85_00785</name>
</gene>
<evidence type="ECO:0000256" key="2">
    <source>
        <dbReference type="ARBA" id="ARBA00022741"/>
    </source>
</evidence>
<evidence type="ECO:0000313" key="6">
    <source>
        <dbReference type="Proteomes" id="UP000266183"/>
    </source>
</evidence>
<evidence type="ECO:0000313" key="5">
    <source>
        <dbReference type="EMBL" id="AYB29206.1"/>
    </source>
</evidence>
<dbReference type="Gene3D" id="3.30.450.90">
    <property type="match status" value="1"/>
</dbReference>
<dbReference type="InterPro" id="IPR027417">
    <property type="entry name" value="P-loop_NTPase"/>
</dbReference>
<reference evidence="6" key="1">
    <citation type="submission" date="2018-09" db="EMBL/GenBank/DDBJ databases">
        <title>Chryseolinea sp. KIS68-18 isolated from soil.</title>
        <authorList>
            <person name="Weon H.-Y."/>
            <person name="Kwon S.-W."/>
            <person name="Lee S.A."/>
        </authorList>
    </citation>
    <scope>NUCLEOTIDE SEQUENCE [LARGE SCALE GENOMIC DNA]</scope>
    <source>
        <strain evidence="6">KIS68-18</strain>
    </source>
</reference>
<sequence length="477" mass="54125">MTGELILDPQTKKYISSEIAWTYRVLPGKFDNQSLEVYVDENVFEKRHRDELEIVLGYALNVIPRNPAEIEEALTKFYLRETGNRPRESRVFEISDRNFLDQLLKEARLLGSSDIHIEIYDQKCRIRLRIDGKLIEKIRINKKDYPALINKVKIMAGLDISEKRLPQDGRIFFQNSEMKFDIRVSVLPTLYGEKIVLRILGHSATSVDIEQLGFSALDMSRYKESIRKPNGIILISGPTGSGKTTTLYGTLKVLNKETDNILTIEDPIEYTLEGINQVQVKEEIGLTFSAALRTFLRQDPDIIMVGEIRDAETASLAIRAALTGHLVLSTIHTNSAWGTISRLIDMNVPPFLLSNTLNASIAQRLIRLLCPVCKERMEAKDAIFPSGFKKRHLVKEHYVSKGCKECLYTGYKGRKAIYEVIQIDADVADLIVSNAKDVAANFKSKEVKNLQESALEILIKGETSVEEIYPLLLNDQY</sequence>
<evidence type="ECO:0000256" key="3">
    <source>
        <dbReference type="ARBA" id="ARBA00022840"/>
    </source>
</evidence>
<dbReference type="SUPFAM" id="SSF52540">
    <property type="entry name" value="P-loop containing nucleoside triphosphate hydrolases"/>
    <property type="match status" value="1"/>
</dbReference>
<dbReference type="CDD" id="cd01129">
    <property type="entry name" value="PulE-GspE-like"/>
    <property type="match status" value="1"/>
</dbReference>
<dbReference type="PANTHER" id="PTHR30258">
    <property type="entry name" value="TYPE II SECRETION SYSTEM PROTEIN GSPE-RELATED"/>
    <property type="match status" value="1"/>
</dbReference>
<dbReference type="Proteomes" id="UP000266183">
    <property type="component" value="Chromosome"/>
</dbReference>
<feature type="domain" description="Bacterial type II secretion system protein E" evidence="4">
    <location>
        <begin position="296"/>
        <end position="310"/>
    </location>
</feature>
<dbReference type="SMART" id="SM00382">
    <property type="entry name" value="AAA"/>
    <property type="match status" value="1"/>
</dbReference>
<dbReference type="AlphaFoldDB" id="A0A385SFN3"/>
<protein>
    <submittedName>
        <fullName evidence="5">Type II/IV secretion system protein</fullName>
    </submittedName>
</protein>
<dbReference type="EMBL" id="CP032382">
    <property type="protein sequence ID" value="AYB29206.1"/>
    <property type="molecule type" value="Genomic_DNA"/>
</dbReference>
<dbReference type="RefSeq" id="WP_119752529.1">
    <property type="nucleotide sequence ID" value="NZ_CP032382.1"/>
</dbReference>
<dbReference type="OrthoDB" id="9808272at2"/>
<proteinExistence type="inferred from homology"/>
<dbReference type="GO" id="GO:0016887">
    <property type="term" value="F:ATP hydrolysis activity"/>
    <property type="evidence" value="ECO:0007669"/>
    <property type="project" value="TreeGrafter"/>
</dbReference>
<evidence type="ECO:0000259" key="4">
    <source>
        <dbReference type="PROSITE" id="PS00662"/>
    </source>
</evidence>
<comment type="similarity">
    <text evidence="1">Belongs to the GSP E family.</text>
</comment>
<dbReference type="FunFam" id="3.40.50.300:FF:000398">
    <property type="entry name" value="Type IV pilus assembly ATPase PilB"/>
    <property type="match status" value="1"/>
</dbReference>
<keyword evidence="2" id="KW-0547">Nucleotide-binding</keyword>
<dbReference type="GO" id="GO:0005524">
    <property type="term" value="F:ATP binding"/>
    <property type="evidence" value="ECO:0007669"/>
    <property type="project" value="UniProtKB-KW"/>
</dbReference>
<dbReference type="Pfam" id="PF00437">
    <property type="entry name" value="T2SSE"/>
    <property type="match status" value="1"/>
</dbReference>
<dbReference type="PROSITE" id="PS00662">
    <property type="entry name" value="T2SP_E"/>
    <property type="match status" value="1"/>
</dbReference>
<dbReference type="Gene3D" id="3.40.50.300">
    <property type="entry name" value="P-loop containing nucleotide triphosphate hydrolases"/>
    <property type="match status" value="1"/>
</dbReference>
<name>A0A385SFN3_9BACT</name>
<dbReference type="InterPro" id="IPR003593">
    <property type="entry name" value="AAA+_ATPase"/>
</dbReference>
<dbReference type="GO" id="GO:0005886">
    <property type="term" value="C:plasma membrane"/>
    <property type="evidence" value="ECO:0007669"/>
    <property type="project" value="TreeGrafter"/>
</dbReference>
<keyword evidence="6" id="KW-1185">Reference proteome</keyword>